<feature type="non-terminal residue" evidence="3">
    <location>
        <position position="1"/>
    </location>
</feature>
<sequence>PGEHTLFRCFDCYHAEVVCRPCIVLEHIHNPFHRVEAWHNSLRFWERQYVGTFDDFVIHLGHGGEPCNRQWNERQMTITHEHGIVPMKVRFCACPVGEDGKPLPDYIQLLRFGLFPGSWSEPRSAYTINGLRDYDLLSAQCQISAWDFSTYLRRTTDSVAPDSVKDRHRELNNTMREFMFLRATRRAGVEPVRPLELGCIAVLCPACPQKDMNMDPRWKDRPLCEQHKDMLFSTTDGNFQSSLKDKPFDDTDFSLTDGGGAIVEQSDFKKYKGKVKPEKDDTTCNKFGAMGYSRFTGRVSGMVGLSCARHMFVLPNGTVDITGGEVYCWVDYCMCAGMRRWSFLKWHCNGYDINCQYRKKFRKRIKDIQTNFPNLLSIRLDYLPFTLPGIGKFHAPAHTASCRCKYSYNYLPGVGMTDGEAAERIWAILNHLAARTKEMSPGHRHDVINHFYSDMNIRRLHGIAALLLKRWIRARDFAAETRQYLVNLEQSIPATTLAEWRVQEAEWKERVLHIDEEINLESPYELKQDKALSNKELLLKITKERTLTGDTASGVIGVVQRAVSLTEEREALLDAMDGLPMVEPDSELDERCQQFHTEVERWEVLRDTYLVPIVHDAAKQVEEDILARTSAAEASSSSTTSPSAKNPSKALSDLPPTIALPSSYHPLITSRSCMRSFVELESDFRRAEALNKLEDVRTAVISREVIKLHKMKFSGKGITTRNRSMIQEAEQGVTQTANRYRRHWVALRALGFEDASLRPLAKDDLARFDVSTERDLGKSKRQTSWIWENFSFVDSAEDDPSKVVYDDARRVHWFRSSALWTRWKEELEILDEEMKRTVRFFMYWERRWLDIARERDDRGEDGPAAYARRQAYRHTRLLNGAREKF</sequence>
<evidence type="ECO:0000256" key="1">
    <source>
        <dbReference type="SAM" id="MobiDB-lite"/>
    </source>
</evidence>
<dbReference type="AlphaFoldDB" id="A0A371CW51"/>
<evidence type="ECO:0000259" key="2">
    <source>
        <dbReference type="Pfam" id="PF18803"/>
    </source>
</evidence>
<evidence type="ECO:0000313" key="4">
    <source>
        <dbReference type="Proteomes" id="UP000256964"/>
    </source>
</evidence>
<dbReference type="InterPro" id="IPR041457">
    <property type="entry name" value="CxC2_KDZ-assoc"/>
</dbReference>
<feature type="compositionally biased region" description="Low complexity" evidence="1">
    <location>
        <begin position="631"/>
        <end position="644"/>
    </location>
</feature>
<keyword evidence="4" id="KW-1185">Reference proteome</keyword>
<dbReference type="InterPro" id="IPR040521">
    <property type="entry name" value="KDZ"/>
</dbReference>
<name>A0A371CW51_9APHY</name>
<feature type="domain" description="CxC2-like cysteine cluster KDZ transposase-associated" evidence="2">
    <location>
        <begin position="57"/>
        <end position="159"/>
    </location>
</feature>
<dbReference type="PANTHER" id="PTHR33096:SF1">
    <property type="entry name" value="CXC1-LIKE CYSTEINE CLUSTER ASSOCIATED WITH KDZ TRANSPOSASES DOMAIN-CONTAINING PROTEIN"/>
    <property type="match status" value="1"/>
</dbReference>
<dbReference type="Proteomes" id="UP000256964">
    <property type="component" value="Unassembled WGS sequence"/>
</dbReference>
<protein>
    <recommendedName>
        <fullName evidence="2">CxC2-like cysteine cluster KDZ transposase-associated domain-containing protein</fullName>
    </recommendedName>
</protein>
<gene>
    <name evidence="3" type="ORF">OH76DRAFT_1298758</name>
</gene>
<dbReference type="PANTHER" id="PTHR33096">
    <property type="entry name" value="CXC2 DOMAIN-CONTAINING PROTEIN"/>
    <property type="match status" value="1"/>
</dbReference>
<feature type="region of interest" description="Disordered" evidence="1">
    <location>
        <begin position="631"/>
        <end position="655"/>
    </location>
</feature>
<accession>A0A371CW51</accession>
<reference evidence="3 4" key="1">
    <citation type="journal article" date="2018" name="Biotechnol. Biofuels">
        <title>Integrative visual omics of the white-rot fungus Polyporus brumalis exposes the biotechnological potential of its oxidative enzymes for delignifying raw plant biomass.</title>
        <authorList>
            <person name="Miyauchi S."/>
            <person name="Rancon A."/>
            <person name="Drula E."/>
            <person name="Hage H."/>
            <person name="Chaduli D."/>
            <person name="Favel A."/>
            <person name="Grisel S."/>
            <person name="Henrissat B."/>
            <person name="Herpoel-Gimbert I."/>
            <person name="Ruiz-Duenas F.J."/>
            <person name="Chevret D."/>
            <person name="Hainaut M."/>
            <person name="Lin J."/>
            <person name="Wang M."/>
            <person name="Pangilinan J."/>
            <person name="Lipzen A."/>
            <person name="Lesage-Meessen L."/>
            <person name="Navarro D."/>
            <person name="Riley R."/>
            <person name="Grigoriev I.V."/>
            <person name="Zhou S."/>
            <person name="Raouche S."/>
            <person name="Rosso M.N."/>
        </authorList>
    </citation>
    <scope>NUCLEOTIDE SEQUENCE [LARGE SCALE GENOMIC DNA]</scope>
    <source>
        <strain evidence="3 4">BRFM 1820</strain>
    </source>
</reference>
<organism evidence="3 4">
    <name type="scientific">Lentinus brumalis</name>
    <dbReference type="NCBI Taxonomy" id="2498619"/>
    <lineage>
        <taxon>Eukaryota</taxon>
        <taxon>Fungi</taxon>
        <taxon>Dikarya</taxon>
        <taxon>Basidiomycota</taxon>
        <taxon>Agaricomycotina</taxon>
        <taxon>Agaricomycetes</taxon>
        <taxon>Polyporales</taxon>
        <taxon>Polyporaceae</taxon>
        <taxon>Lentinus</taxon>
    </lineage>
</organism>
<dbReference type="Pfam" id="PF18803">
    <property type="entry name" value="CxC2"/>
    <property type="match status" value="1"/>
</dbReference>
<dbReference type="EMBL" id="KZ857449">
    <property type="protein sequence ID" value="RDX44522.1"/>
    <property type="molecule type" value="Genomic_DNA"/>
</dbReference>
<proteinExistence type="predicted"/>
<feature type="non-terminal residue" evidence="3">
    <location>
        <position position="885"/>
    </location>
</feature>
<dbReference type="OrthoDB" id="2742161at2759"/>
<dbReference type="Pfam" id="PF18758">
    <property type="entry name" value="KDZ"/>
    <property type="match status" value="1"/>
</dbReference>
<evidence type="ECO:0000313" key="3">
    <source>
        <dbReference type="EMBL" id="RDX44522.1"/>
    </source>
</evidence>